<sequence length="138" mass="16344">MVQKEAVKMIVPYQKNYQKIVMGLLSFQPDLHDYQRLQEELDWAVKSSDNKILLWKDQNVDQFSAVMILQEGVDYVLVRRVSFSPSERSGHSMYQFLSAVAKQFPDRRMMGTLATQPLITNWQRNNYYEQQAHEEHDE</sequence>
<evidence type="ECO:0000313" key="2">
    <source>
        <dbReference type="Proteomes" id="UP000050934"/>
    </source>
</evidence>
<reference evidence="1 2" key="1">
    <citation type="journal article" date="2015" name="Genome Announc.">
        <title>Expanding the biotechnology potential of lactobacilli through comparative genomics of 213 strains and associated genera.</title>
        <authorList>
            <person name="Sun Z."/>
            <person name="Harris H.M."/>
            <person name="McCann A."/>
            <person name="Guo C."/>
            <person name="Argimon S."/>
            <person name="Zhang W."/>
            <person name="Yang X."/>
            <person name="Jeffery I.B."/>
            <person name="Cooney J.C."/>
            <person name="Kagawa T.F."/>
            <person name="Liu W."/>
            <person name="Song Y."/>
            <person name="Salvetti E."/>
            <person name="Wrobel A."/>
            <person name="Rasinkangas P."/>
            <person name="Parkhill J."/>
            <person name="Rea M.C."/>
            <person name="O'Sullivan O."/>
            <person name="Ritari J."/>
            <person name="Douillard F.P."/>
            <person name="Paul Ross R."/>
            <person name="Yang R."/>
            <person name="Briner A.E."/>
            <person name="Felis G.E."/>
            <person name="de Vos W.M."/>
            <person name="Barrangou R."/>
            <person name="Klaenhammer T.R."/>
            <person name="Caufield P.W."/>
            <person name="Cui Y."/>
            <person name="Zhang H."/>
            <person name="O'Toole P.W."/>
        </authorList>
    </citation>
    <scope>NUCLEOTIDE SEQUENCE [LARGE SCALE GENOMIC DNA]</scope>
    <source>
        <strain evidence="1 2">DSM 17896</strain>
    </source>
</reference>
<dbReference type="EMBL" id="JQBW01000009">
    <property type="protein sequence ID" value="KRN58851.1"/>
    <property type="molecule type" value="Genomic_DNA"/>
</dbReference>
<keyword evidence="2" id="KW-1185">Reference proteome</keyword>
<organism evidence="1 2">
    <name type="scientific">Limosilactobacillus secaliphilus</name>
    <dbReference type="NCBI Taxonomy" id="396268"/>
    <lineage>
        <taxon>Bacteria</taxon>
        <taxon>Bacillati</taxon>
        <taxon>Bacillota</taxon>
        <taxon>Bacilli</taxon>
        <taxon>Lactobacillales</taxon>
        <taxon>Lactobacillaceae</taxon>
        <taxon>Limosilactobacillus</taxon>
    </lineage>
</organism>
<protein>
    <recommendedName>
        <fullName evidence="3">Reductase</fullName>
    </recommendedName>
</protein>
<evidence type="ECO:0008006" key="3">
    <source>
        <dbReference type="Google" id="ProtNLM"/>
    </source>
</evidence>
<dbReference type="AlphaFoldDB" id="A0A0R2I121"/>
<comment type="caution">
    <text evidence="1">The sequence shown here is derived from an EMBL/GenBank/DDBJ whole genome shotgun (WGS) entry which is preliminary data.</text>
</comment>
<proteinExistence type="predicted"/>
<name>A0A0R2I121_9LACO</name>
<gene>
    <name evidence="1" type="ORF">IV45_GL000478</name>
</gene>
<evidence type="ECO:0000313" key="1">
    <source>
        <dbReference type="EMBL" id="KRN58851.1"/>
    </source>
</evidence>
<dbReference type="Proteomes" id="UP000050934">
    <property type="component" value="Unassembled WGS sequence"/>
</dbReference>
<dbReference type="STRING" id="396268.IV45_GL000478"/>
<accession>A0A0R2I121</accession>
<dbReference type="PATRIC" id="fig|396268.3.peg.485"/>